<gene>
    <name evidence="6" type="ORF">D3272_13695</name>
</gene>
<dbReference type="EMBL" id="QYBC01000011">
    <property type="protein sequence ID" value="RYB04079.1"/>
    <property type="molecule type" value="Genomic_DNA"/>
</dbReference>
<dbReference type="InterPro" id="IPR003782">
    <property type="entry name" value="SCO1/SenC"/>
</dbReference>
<dbReference type="PROSITE" id="PS51352">
    <property type="entry name" value="THIOREDOXIN_2"/>
    <property type="match status" value="1"/>
</dbReference>
<dbReference type="CDD" id="cd02968">
    <property type="entry name" value="SCO"/>
    <property type="match status" value="1"/>
</dbReference>
<evidence type="ECO:0000313" key="7">
    <source>
        <dbReference type="Proteomes" id="UP000289411"/>
    </source>
</evidence>
<feature type="domain" description="Thioredoxin" evidence="5">
    <location>
        <begin position="17"/>
        <end position="194"/>
    </location>
</feature>
<dbReference type="FunFam" id="3.40.30.10:FF:000013">
    <property type="entry name" value="Blast:Protein SCO1 homolog, mitochondrial"/>
    <property type="match status" value="1"/>
</dbReference>
<dbReference type="PANTHER" id="PTHR12151:SF25">
    <property type="entry name" value="LINALOOL DEHYDRATASE_ISOMERASE DOMAIN-CONTAINING PROTEIN"/>
    <property type="match status" value="1"/>
</dbReference>
<feature type="binding site" evidence="3">
    <location>
        <position position="159"/>
    </location>
    <ligand>
        <name>Cu cation</name>
        <dbReference type="ChEBI" id="CHEBI:23378"/>
    </ligand>
</feature>
<dbReference type="OrthoDB" id="9790194at2"/>
<dbReference type="SUPFAM" id="SSF52833">
    <property type="entry name" value="Thioredoxin-like"/>
    <property type="match status" value="1"/>
</dbReference>
<evidence type="ECO:0000256" key="3">
    <source>
        <dbReference type="PIRSR" id="PIRSR603782-1"/>
    </source>
</evidence>
<feature type="binding site" evidence="3">
    <location>
        <position position="71"/>
    </location>
    <ligand>
        <name>Cu cation</name>
        <dbReference type="ChEBI" id="CHEBI:23378"/>
    </ligand>
</feature>
<comment type="similarity">
    <text evidence="1">Belongs to the SCO1/2 family.</text>
</comment>
<keyword evidence="7" id="KW-1185">Reference proteome</keyword>
<dbReference type="Proteomes" id="UP000289411">
    <property type="component" value="Unassembled WGS sequence"/>
</dbReference>
<comment type="caution">
    <text evidence="6">The sequence shown here is derived from an EMBL/GenBank/DDBJ whole genome shotgun (WGS) entry which is preliminary data.</text>
</comment>
<dbReference type="Gene3D" id="3.40.30.10">
    <property type="entry name" value="Glutaredoxin"/>
    <property type="match status" value="1"/>
</dbReference>
<feature type="disulfide bond" description="Redox-active" evidence="4">
    <location>
        <begin position="71"/>
        <end position="75"/>
    </location>
</feature>
<keyword evidence="3" id="KW-0479">Metal-binding</keyword>
<evidence type="ECO:0000256" key="1">
    <source>
        <dbReference type="ARBA" id="ARBA00010996"/>
    </source>
</evidence>
<reference evidence="6 7" key="1">
    <citation type="submission" date="2018-09" db="EMBL/GenBank/DDBJ databases">
        <authorList>
            <person name="Grouzdev D.S."/>
            <person name="Krutkina M.S."/>
        </authorList>
    </citation>
    <scope>NUCLEOTIDE SEQUENCE [LARGE SCALE GENOMIC DNA]</scope>
    <source>
        <strain evidence="6 7">RmlP001</strain>
    </source>
</reference>
<feature type="binding site" evidence="3">
    <location>
        <position position="75"/>
    </location>
    <ligand>
        <name>Cu cation</name>
        <dbReference type="ChEBI" id="CHEBI:23378"/>
    </ligand>
</feature>
<evidence type="ECO:0000256" key="4">
    <source>
        <dbReference type="PIRSR" id="PIRSR603782-2"/>
    </source>
</evidence>
<protein>
    <submittedName>
        <fullName evidence="6">SCO family protein</fullName>
    </submittedName>
</protein>
<reference evidence="6 7" key="2">
    <citation type="submission" date="2019-02" db="EMBL/GenBank/DDBJ databases">
        <title>'Lichenibacterium ramalinii' gen. nov. sp. nov., 'Lichenibacterium minor' gen. nov. sp. nov.</title>
        <authorList>
            <person name="Pankratov T."/>
        </authorList>
    </citation>
    <scope>NUCLEOTIDE SEQUENCE [LARGE SCALE GENOMIC DNA]</scope>
    <source>
        <strain evidence="6 7">RmlP001</strain>
    </source>
</reference>
<keyword evidence="2 3" id="KW-0186">Copper</keyword>
<sequence length="213" mass="22506">MTERRVIVMIGGLAAALALGLSALIFGQVQSADGMRRIGGPFAMTEMTGRPVTEADLRGRPTALFFGYTHCPAFCPVTLQMLTNVLARMGPQADRLNVVFVTVDPERDTPEAMRAYLGSFDPRIRGFVGTPAQLAAMAGAFKVGYRRVPLDGGDYTMDHTVAVILLDARGRFAGTVTSDDDEKAVQSRLETLVQAASRSAGGAAVAVGRPGSG</sequence>
<dbReference type="InterPro" id="IPR036249">
    <property type="entry name" value="Thioredoxin-like_sf"/>
</dbReference>
<dbReference type="AlphaFoldDB" id="A0A4Q2RDL5"/>
<proteinExistence type="inferred from homology"/>
<accession>A0A4Q2RDL5</accession>
<evidence type="ECO:0000256" key="2">
    <source>
        <dbReference type="ARBA" id="ARBA00023008"/>
    </source>
</evidence>
<organism evidence="6 7">
    <name type="scientific">Lichenibacterium ramalinae</name>
    <dbReference type="NCBI Taxonomy" id="2316527"/>
    <lineage>
        <taxon>Bacteria</taxon>
        <taxon>Pseudomonadati</taxon>
        <taxon>Pseudomonadota</taxon>
        <taxon>Alphaproteobacteria</taxon>
        <taxon>Hyphomicrobiales</taxon>
        <taxon>Lichenihabitantaceae</taxon>
        <taxon>Lichenibacterium</taxon>
    </lineage>
</organism>
<dbReference type="RefSeq" id="WP_129219778.1">
    <property type="nucleotide sequence ID" value="NZ_QYBC01000011.1"/>
</dbReference>
<name>A0A4Q2RDL5_9HYPH</name>
<evidence type="ECO:0000313" key="6">
    <source>
        <dbReference type="EMBL" id="RYB04079.1"/>
    </source>
</evidence>
<keyword evidence="4" id="KW-1015">Disulfide bond</keyword>
<dbReference type="Pfam" id="PF02630">
    <property type="entry name" value="SCO1-SenC"/>
    <property type="match status" value="1"/>
</dbReference>
<dbReference type="GO" id="GO:0046872">
    <property type="term" value="F:metal ion binding"/>
    <property type="evidence" value="ECO:0007669"/>
    <property type="project" value="UniProtKB-KW"/>
</dbReference>
<dbReference type="PANTHER" id="PTHR12151">
    <property type="entry name" value="ELECTRON TRANSPORT PROTIN SCO1/SENC FAMILY MEMBER"/>
    <property type="match status" value="1"/>
</dbReference>
<dbReference type="InterPro" id="IPR013766">
    <property type="entry name" value="Thioredoxin_domain"/>
</dbReference>
<evidence type="ECO:0000259" key="5">
    <source>
        <dbReference type="PROSITE" id="PS51352"/>
    </source>
</evidence>